<keyword evidence="2" id="KW-0812">Transmembrane</keyword>
<dbReference type="PANTHER" id="PTHR37360:SF1">
    <property type="entry name" value="FMR1 NEIGHBOR PROTEIN"/>
    <property type="match status" value="1"/>
</dbReference>
<dbReference type="STRING" id="9483.ENSCJAP00000069489"/>
<name>A0A5F4VWZ0_CALJA</name>
<feature type="region of interest" description="Disordered" evidence="1">
    <location>
        <begin position="50"/>
        <end position="69"/>
    </location>
</feature>
<dbReference type="GeneTree" id="ENSGT00390000007953"/>
<feature type="transmembrane region" description="Helical" evidence="2">
    <location>
        <begin position="97"/>
        <end position="115"/>
    </location>
</feature>
<dbReference type="OrthoDB" id="9837391at2759"/>
<feature type="compositionally biased region" description="Basic residues" evidence="1">
    <location>
        <begin position="28"/>
        <end position="39"/>
    </location>
</feature>
<keyword evidence="2" id="KW-0472">Membrane</keyword>
<sequence length="231" mass="26861">MGHRPLDSEAVSLSKAVPGAMPSDRRQVRGRNRSRTHAARIKITPEVVESGSYPESSYPEHEAATGNEPRPGWRASLHGFWAETRRFLRNIWLHRRFWLFTLSIWILPLVCYYLYSEFPSVPLNGHSLENNEDTNGQSLGKDFALEALLNFFFPTKPKQMMRMSWVGAICLMILGYLLFYCCSLCWRRKWANLQSRVKRGEKSLKKPRNVRRRKTEMLQKAAGRDEKDGEE</sequence>
<dbReference type="InParanoid" id="A0A5F4VWZ0"/>
<dbReference type="Bgee" id="ENSCJAG00000049119">
    <property type="expression patterns" value="Expressed in testis"/>
</dbReference>
<reference evidence="3" key="2">
    <citation type="submission" date="2025-08" db="UniProtKB">
        <authorList>
            <consortium name="Ensembl"/>
        </authorList>
    </citation>
    <scope>IDENTIFICATION</scope>
</reference>
<dbReference type="CTD" id="158521"/>
<dbReference type="PANTHER" id="PTHR37360">
    <property type="entry name" value="FRAGILE X MENTAL RETARDATION 1 NEIGHBOR PROTEIN"/>
    <property type="match status" value="1"/>
</dbReference>
<gene>
    <name evidence="3" type="primary">FMR1NB</name>
</gene>
<feature type="compositionally biased region" description="Basic and acidic residues" evidence="1">
    <location>
        <begin position="222"/>
        <end position="231"/>
    </location>
</feature>
<dbReference type="Proteomes" id="UP000008225">
    <property type="component" value="Chromosome X"/>
</dbReference>
<keyword evidence="4" id="KW-1185">Reference proteome</keyword>
<feature type="region of interest" description="Disordered" evidence="1">
    <location>
        <begin position="1"/>
        <end position="39"/>
    </location>
</feature>
<keyword evidence="2" id="KW-1133">Transmembrane helix</keyword>
<evidence type="ECO:0000256" key="2">
    <source>
        <dbReference type="SAM" id="Phobius"/>
    </source>
</evidence>
<proteinExistence type="predicted"/>
<reference evidence="3" key="1">
    <citation type="submission" date="2009-03" db="EMBL/GenBank/DDBJ databases">
        <authorList>
            <person name="Warren W."/>
            <person name="Ye L."/>
            <person name="Minx P."/>
            <person name="Worley K."/>
            <person name="Gibbs R."/>
            <person name="Wilson R.K."/>
        </authorList>
    </citation>
    <scope>NUCLEOTIDE SEQUENCE [LARGE SCALE GENOMIC DNA]</scope>
</reference>
<dbReference type="InterPro" id="IPR055331">
    <property type="entry name" value="FMR1-like"/>
</dbReference>
<dbReference type="RefSeq" id="XP_008988253.3">
    <property type="nucleotide sequence ID" value="XM_008990005.4"/>
</dbReference>
<organism evidence="3 4">
    <name type="scientific">Callithrix jacchus</name>
    <name type="common">White-tufted-ear marmoset</name>
    <name type="synonym">Simia Jacchus</name>
    <dbReference type="NCBI Taxonomy" id="9483"/>
    <lineage>
        <taxon>Eukaryota</taxon>
        <taxon>Metazoa</taxon>
        <taxon>Chordata</taxon>
        <taxon>Craniata</taxon>
        <taxon>Vertebrata</taxon>
        <taxon>Euteleostomi</taxon>
        <taxon>Mammalia</taxon>
        <taxon>Eutheria</taxon>
        <taxon>Euarchontoglires</taxon>
        <taxon>Primates</taxon>
        <taxon>Haplorrhini</taxon>
        <taxon>Platyrrhini</taxon>
        <taxon>Cebidae</taxon>
        <taxon>Callitrichinae</taxon>
        <taxon>Callithrix</taxon>
        <taxon>Callithrix</taxon>
    </lineage>
</organism>
<evidence type="ECO:0000256" key="1">
    <source>
        <dbReference type="SAM" id="MobiDB-lite"/>
    </source>
</evidence>
<feature type="transmembrane region" description="Helical" evidence="2">
    <location>
        <begin position="163"/>
        <end position="186"/>
    </location>
</feature>
<protein>
    <submittedName>
        <fullName evidence="3">FMR1 neighbor</fullName>
    </submittedName>
</protein>
<reference evidence="3" key="3">
    <citation type="submission" date="2025-09" db="UniProtKB">
        <authorList>
            <consortium name="Ensembl"/>
        </authorList>
    </citation>
    <scope>IDENTIFICATION</scope>
</reference>
<feature type="region of interest" description="Disordered" evidence="1">
    <location>
        <begin position="201"/>
        <end position="231"/>
    </location>
</feature>
<dbReference type="GeneID" id="103790391"/>
<evidence type="ECO:0000313" key="4">
    <source>
        <dbReference type="Proteomes" id="UP000008225"/>
    </source>
</evidence>
<feature type="compositionally biased region" description="Basic residues" evidence="1">
    <location>
        <begin position="205"/>
        <end position="214"/>
    </location>
</feature>
<dbReference type="AlphaFoldDB" id="A0A5F4VWZ0"/>
<accession>A0A5F4VWZ0</accession>
<evidence type="ECO:0000313" key="3">
    <source>
        <dbReference type="Ensembl" id="ENSCJAP00000069489.1"/>
    </source>
</evidence>
<dbReference type="KEGG" id="cjc:103790391"/>
<dbReference type="FunCoup" id="A0A5F4VWZ0">
    <property type="interactions" value="8"/>
</dbReference>
<dbReference type="OMA" id="PIYCCSL"/>
<dbReference type="Ensembl" id="ENSCJAT00000087079.3">
    <property type="protein sequence ID" value="ENSCJAP00000069489.1"/>
    <property type="gene ID" value="ENSCJAG00000049119.3"/>
</dbReference>